<accession>A0A0H5PXR1</accession>
<evidence type="ECO:0000313" key="2">
    <source>
        <dbReference type="EMBL" id="CRY94358.1"/>
    </source>
</evidence>
<feature type="compositionally biased region" description="Low complexity" evidence="1">
    <location>
        <begin position="85"/>
        <end position="98"/>
    </location>
</feature>
<reference evidence="2" key="1">
    <citation type="submission" date="2015-06" db="EMBL/GenBank/DDBJ databases">
        <authorList>
            <person name="Joergensen T."/>
        </authorList>
    </citation>
    <scope>NUCLEOTIDE SEQUENCE</scope>
    <source>
        <plasmid evidence="2">pRGRH0237</plasmid>
    </source>
</reference>
<protein>
    <submittedName>
        <fullName evidence="2">Uncharacterized protein</fullName>
    </submittedName>
</protein>
<keyword evidence="2" id="KW-0614">Plasmid</keyword>
<dbReference type="EMBL" id="LN852910">
    <property type="protein sequence ID" value="CRY94358.1"/>
    <property type="molecule type" value="Genomic_DNA"/>
</dbReference>
<sequence>MRLSRRFLAIVGAADPPPHGIRRSAPAADAAPLENDKSVIKEKADVWLRYVIVTSECKLVKKFIHIMDKRRKRVKGAVRRQGEARPLTLREPTRLLPG</sequence>
<evidence type="ECO:0000256" key="1">
    <source>
        <dbReference type="SAM" id="MobiDB-lite"/>
    </source>
</evidence>
<dbReference type="AlphaFoldDB" id="A0A0H5PXR1"/>
<feature type="region of interest" description="Disordered" evidence="1">
    <location>
        <begin position="77"/>
        <end position="98"/>
    </location>
</feature>
<geneLocation type="plasmid" evidence="2">
    <name>pRGRH0237</name>
</geneLocation>
<organism evidence="2">
    <name type="scientific">uncultured prokaryote</name>
    <dbReference type="NCBI Taxonomy" id="198431"/>
    <lineage>
        <taxon>unclassified sequences</taxon>
        <taxon>environmental samples</taxon>
    </lineage>
</organism>
<name>A0A0H5PXR1_9ZZZZ</name>
<proteinExistence type="predicted"/>
<reference evidence="2" key="2">
    <citation type="submission" date="2015-07" db="EMBL/GenBank/DDBJ databases">
        <title>Plasmids, circular viruses and viroids from rat gut.</title>
        <authorList>
            <person name="Jorgensen T.J."/>
            <person name="Hansen M.A."/>
            <person name="Xu Z."/>
            <person name="Tabak M.A."/>
            <person name="Sorensen S.J."/>
            <person name="Hansen L.H."/>
        </authorList>
    </citation>
    <scope>NUCLEOTIDE SEQUENCE</scope>
    <source>
        <plasmid evidence="2">pRGRH0237</plasmid>
    </source>
</reference>